<dbReference type="PROSITE" id="PS52034">
    <property type="entry name" value="PEPTIDASE_M32"/>
    <property type="match status" value="1"/>
</dbReference>
<dbReference type="EC" id="3.4.17.19" evidence="1"/>
<feature type="binding site" evidence="2">
    <location>
        <position position="260"/>
    </location>
    <ligand>
        <name>Zn(2+)</name>
        <dbReference type="ChEBI" id="CHEBI:29105"/>
        <note>catalytic</note>
    </ligand>
</feature>
<dbReference type="STRING" id="555512.SAMN04487993_102179"/>
<protein>
    <recommendedName>
        <fullName evidence="1">Metal-dependent carboxypeptidase</fullName>
        <ecNumber evidence="1">3.4.17.19</ecNumber>
    </recommendedName>
</protein>
<feature type="binding site" evidence="2">
    <location>
        <position position="295"/>
    </location>
    <ligand>
        <name>Zn(2+)</name>
        <dbReference type="ChEBI" id="CHEBI:29105"/>
        <note>catalytic</note>
    </ligand>
</feature>
<dbReference type="SUPFAM" id="SSF55486">
    <property type="entry name" value="Metalloproteases ('zincins'), catalytic domain"/>
    <property type="match status" value="1"/>
</dbReference>
<dbReference type="Proteomes" id="UP000199093">
    <property type="component" value="Unassembled WGS sequence"/>
</dbReference>
<dbReference type="PRINTS" id="PR00998">
    <property type="entry name" value="CRBOXYPTASET"/>
</dbReference>
<keyword evidence="1" id="KW-0378">Hydrolase</keyword>
<feature type="binding site" evidence="2">
    <location>
        <position position="256"/>
    </location>
    <ligand>
        <name>Zn(2+)</name>
        <dbReference type="ChEBI" id="CHEBI:29105"/>
        <note>catalytic</note>
    </ligand>
</feature>
<evidence type="ECO:0000256" key="2">
    <source>
        <dbReference type="PIRSR" id="PIRSR006615-1"/>
    </source>
</evidence>
<keyword evidence="1 4" id="KW-0121">Carboxypeptidase</keyword>
<dbReference type="EMBL" id="FNEJ01000021">
    <property type="protein sequence ID" value="SDJ20115.1"/>
    <property type="molecule type" value="Genomic_DNA"/>
</dbReference>
<sequence length="497" mass="54517">MTDLDARVARLNDILSTVNLLSWDSRVTMPAGGAETRGHQIATLKRIARDMLLDPAMADAAEAAREAATDPVARRGAEAVLAARDWHARLPEALLSARDEASITARLAWAEAREKGDFALFRPHLETIVAQAREMAQALGPVDHPYDALLPIYEPGETAASLTALFDRLAEGLRPILDTALGRPQPRTDFLTRGFAVEKQQAFCRQIAAELGYDFTRGRLDTTIHPFEISFTRQDVRITSRWRPDWLPMAIFGTIHETGHALYEQGVDPVHTRGAHATDMIGLYAVGGTSFGMHESQSRLLENHVGRSRAFWERHFGTLRAQFPEELADVDAETFTAGVNAVRPGFVRVEADELTYDVHILLRVRLELALLDGSLEVADLPAAWNEAMKRDLGLTVPEDGVTGCLQDVHWSSGYLGSFPTYTLGNLTAASIMARLAEADPQVGQGLDQGDTAPLRAVLADKVWRHGRSLSRAELLAQMGGDAADPQPYLDYLAAKFG</sequence>
<evidence type="ECO:0000256" key="1">
    <source>
        <dbReference type="PIRNR" id="PIRNR006615"/>
    </source>
</evidence>
<keyword evidence="2" id="KW-0862">Zinc</keyword>
<name>A0A1G8RUH6_9RHOB</name>
<reference evidence="5" key="1">
    <citation type="submission" date="2016-10" db="EMBL/GenBank/DDBJ databases">
        <authorList>
            <person name="Varghese N."/>
            <person name="Submissions S."/>
        </authorList>
    </citation>
    <scope>NUCLEOTIDE SEQUENCE [LARGE SCALE GENOMIC DNA]</scope>
    <source>
        <strain evidence="5">DSM 26424</strain>
    </source>
</reference>
<comment type="cofactor">
    <cofactor evidence="2">
        <name>Zn(2+)</name>
        <dbReference type="ChEBI" id="CHEBI:29105"/>
    </cofactor>
    <text evidence="2">Binds 1 zinc ion per subunit.</text>
</comment>
<evidence type="ECO:0000256" key="3">
    <source>
        <dbReference type="PIRSR" id="PIRSR006615-2"/>
    </source>
</evidence>
<organism evidence="4 5">
    <name type="scientific">Salipiger marinus</name>
    <dbReference type="NCBI Taxonomy" id="555512"/>
    <lineage>
        <taxon>Bacteria</taxon>
        <taxon>Pseudomonadati</taxon>
        <taxon>Pseudomonadota</taxon>
        <taxon>Alphaproteobacteria</taxon>
        <taxon>Rhodobacterales</taxon>
        <taxon>Roseobacteraceae</taxon>
        <taxon>Salipiger</taxon>
    </lineage>
</organism>
<evidence type="ECO:0000313" key="5">
    <source>
        <dbReference type="Proteomes" id="UP000199093"/>
    </source>
</evidence>
<dbReference type="InterPro" id="IPR001333">
    <property type="entry name" value="Peptidase_M32_Taq"/>
</dbReference>
<dbReference type="GO" id="GO:0004181">
    <property type="term" value="F:metallocarboxypeptidase activity"/>
    <property type="evidence" value="ECO:0007669"/>
    <property type="project" value="UniProtKB-UniRule"/>
</dbReference>
<dbReference type="Pfam" id="PF02074">
    <property type="entry name" value="Peptidase_M32"/>
    <property type="match status" value="1"/>
</dbReference>
<keyword evidence="1" id="KW-0482">Metalloprotease</keyword>
<dbReference type="RefSeq" id="WP_089850350.1">
    <property type="nucleotide sequence ID" value="NZ_FNEJ01000021.1"/>
</dbReference>
<keyword evidence="1 2" id="KW-0479">Metal-binding</keyword>
<dbReference type="Gene3D" id="1.10.1370.30">
    <property type="match status" value="1"/>
</dbReference>
<accession>A0A1G8RUH6</accession>
<dbReference type="PIRSF" id="PIRSF006615">
    <property type="entry name" value="Zn_crbxpep_Taq"/>
    <property type="match status" value="1"/>
</dbReference>
<evidence type="ECO:0000313" key="4">
    <source>
        <dbReference type="EMBL" id="SDJ20115.1"/>
    </source>
</evidence>
<dbReference type="GO" id="GO:0006508">
    <property type="term" value="P:proteolysis"/>
    <property type="evidence" value="ECO:0007669"/>
    <property type="project" value="UniProtKB-UniRule"/>
</dbReference>
<keyword evidence="5" id="KW-1185">Reference proteome</keyword>
<feature type="active site" description="Proton donor/acceptor" evidence="3">
    <location>
        <position position="257"/>
    </location>
</feature>
<dbReference type="CDD" id="cd06460">
    <property type="entry name" value="M32_Taq"/>
    <property type="match status" value="1"/>
</dbReference>
<dbReference type="GO" id="GO:0046872">
    <property type="term" value="F:metal ion binding"/>
    <property type="evidence" value="ECO:0007669"/>
    <property type="project" value="UniProtKB-KW"/>
</dbReference>
<comment type="similarity">
    <text evidence="1">Belongs to the peptidase M32 family.</text>
</comment>
<dbReference type="OrthoDB" id="9772308at2"/>
<gene>
    <name evidence="4" type="ORF">SAMN04487993_102179</name>
</gene>
<comment type="catalytic activity">
    <reaction evidence="1">
        <text>Release of a C-terminal amino acid with broad specificity, except for -Pro.</text>
        <dbReference type="EC" id="3.4.17.19"/>
    </reaction>
</comment>
<dbReference type="PANTHER" id="PTHR34217">
    <property type="entry name" value="METAL-DEPENDENT CARBOXYPEPTIDASE"/>
    <property type="match status" value="1"/>
</dbReference>
<comment type="function">
    <text evidence="1">Broad specificity carboxypetidase that releases amino acids sequentially from the C-terminus, including neutral, aromatic, polar and basic residues.</text>
</comment>
<keyword evidence="1" id="KW-0645">Protease</keyword>
<dbReference type="AlphaFoldDB" id="A0A1G8RUH6"/>
<dbReference type="PANTHER" id="PTHR34217:SF1">
    <property type="entry name" value="CARBOXYPEPTIDASE 1"/>
    <property type="match status" value="1"/>
</dbReference>
<proteinExistence type="inferred from homology"/>